<organism evidence="2 3">
    <name type="scientific">Fistulifera solaris</name>
    <name type="common">Oleaginous diatom</name>
    <dbReference type="NCBI Taxonomy" id="1519565"/>
    <lineage>
        <taxon>Eukaryota</taxon>
        <taxon>Sar</taxon>
        <taxon>Stramenopiles</taxon>
        <taxon>Ochrophyta</taxon>
        <taxon>Bacillariophyta</taxon>
        <taxon>Bacillariophyceae</taxon>
        <taxon>Bacillariophycidae</taxon>
        <taxon>Naviculales</taxon>
        <taxon>Naviculaceae</taxon>
        <taxon>Fistulifera</taxon>
    </lineage>
</organism>
<feature type="region of interest" description="Disordered" evidence="1">
    <location>
        <begin position="1"/>
        <end position="21"/>
    </location>
</feature>
<dbReference type="EMBL" id="BDSP01000080">
    <property type="protein sequence ID" value="GAX14415.1"/>
    <property type="molecule type" value="Genomic_DNA"/>
</dbReference>
<feature type="compositionally biased region" description="Polar residues" evidence="1">
    <location>
        <begin position="8"/>
        <end position="18"/>
    </location>
</feature>
<evidence type="ECO:0000313" key="3">
    <source>
        <dbReference type="Proteomes" id="UP000198406"/>
    </source>
</evidence>
<reference evidence="2 3" key="1">
    <citation type="journal article" date="2015" name="Plant Cell">
        <title>Oil accumulation by the oleaginous diatom Fistulifera solaris as revealed by the genome and transcriptome.</title>
        <authorList>
            <person name="Tanaka T."/>
            <person name="Maeda Y."/>
            <person name="Veluchamy A."/>
            <person name="Tanaka M."/>
            <person name="Abida H."/>
            <person name="Marechal E."/>
            <person name="Bowler C."/>
            <person name="Muto M."/>
            <person name="Sunaga Y."/>
            <person name="Tanaka M."/>
            <person name="Yoshino T."/>
            <person name="Taniguchi T."/>
            <person name="Fukuda Y."/>
            <person name="Nemoto M."/>
            <person name="Matsumoto M."/>
            <person name="Wong P.S."/>
            <person name="Aburatani S."/>
            <person name="Fujibuchi W."/>
        </authorList>
    </citation>
    <scope>NUCLEOTIDE SEQUENCE [LARGE SCALE GENOMIC DNA]</scope>
    <source>
        <strain evidence="2 3">JPCC DA0580</strain>
    </source>
</reference>
<dbReference type="AlphaFoldDB" id="A0A1Z5JK79"/>
<dbReference type="Proteomes" id="UP000198406">
    <property type="component" value="Unassembled WGS sequence"/>
</dbReference>
<name>A0A1Z5JK79_FISSO</name>
<comment type="caution">
    <text evidence="2">The sequence shown here is derived from an EMBL/GenBank/DDBJ whole genome shotgun (WGS) entry which is preliminary data.</text>
</comment>
<dbReference type="OrthoDB" id="45756at2759"/>
<evidence type="ECO:0000313" key="2">
    <source>
        <dbReference type="EMBL" id="GAX14415.1"/>
    </source>
</evidence>
<gene>
    <name evidence="2" type="ORF">FisN_11Hu126</name>
</gene>
<proteinExistence type="predicted"/>
<dbReference type="InParanoid" id="A0A1Z5JK79"/>
<protein>
    <submittedName>
        <fullName evidence="2">Uncharacterized protein</fullName>
    </submittedName>
</protein>
<accession>A0A1Z5JK79</accession>
<keyword evidence="3" id="KW-1185">Reference proteome</keyword>
<evidence type="ECO:0000256" key="1">
    <source>
        <dbReference type="SAM" id="MobiDB-lite"/>
    </source>
</evidence>
<sequence>MRDEPRSTAENADGQSESPDTRNDIHVLFIEGEASFMPIKYQTYKSFDGKNRFAHLHPFRVCCCDPCYFEGDDEYIPPDAFGAERCYEEIESGRYHAIIVMDLPRCEYDFELMYGHLIKAFVDAGGVVAFPSSEGNIVETLGEMFDIDWRPGSYYRSNWGPCLGVNETNIQKSFGKGKFSKQVIKDYSVKATTLVAVPLHERCFGLTDHSKRSWGEDISVEADDPNYEAVVAMHEHGKGVIAYFGDVNAEDQTIELVAAFIESRAPRQPIDCFSGLEQITFVAILQLKEEGNEHFTSGRIDDAIVSYKAALQNLVAKPALKDPKGNAKLLSCQI</sequence>